<evidence type="ECO:0000313" key="4">
    <source>
        <dbReference type="Proteomes" id="UP001501532"/>
    </source>
</evidence>
<reference evidence="4" key="1">
    <citation type="journal article" date="2019" name="Int. J. Syst. Evol. Microbiol.">
        <title>The Global Catalogue of Microorganisms (GCM) 10K type strain sequencing project: providing services to taxonomists for standard genome sequencing and annotation.</title>
        <authorList>
            <consortium name="The Broad Institute Genomics Platform"/>
            <consortium name="The Broad Institute Genome Sequencing Center for Infectious Disease"/>
            <person name="Wu L."/>
            <person name="Ma J."/>
        </authorList>
    </citation>
    <scope>NUCLEOTIDE SEQUENCE [LARGE SCALE GENOMIC DNA]</scope>
    <source>
        <strain evidence="4">JCM 9091</strain>
    </source>
</reference>
<dbReference type="Pfam" id="PF24837">
    <property type="entry name" value="AMIN-like"/>
    <property type="match status" value="1"/>
</dbReference>
<evidence type="ECO:0000256" key="1">
    <source>
        <dbReference type="SAM" id="SignalP"/>
    </source>
</evidence>
<dbReference type="Proteomes" id="UP001501532">
    <property type="component" value="Unassembled WGS sequence"/>
</dbReference>
<dbReference type="RefSeq" id="WP_234516652.1">
    <property type="nucleotide sequence ID" value="NZ_BAAAUF010000030.1"/>
</dbReference>
<evidence type="ECO:0000259" key="2">
    <source>
        <dbReference type="Pfam" id="PF24837"/>
    </source>
</evidence>
<accession>A0ABP6LM95</accession>
<sequence length="194" mass="20416">MHKGRWTATAVAVLIASGSLGMALPASAAGTGAARTAATACATGWGSLPKTGSDAQDAPRSLTNIRTGRHECYDRIVFDVPGSGTGPLAYDVRYVRAFIQDPSGRKIPVSGGAILEVRVHASAYNPETGDPTYPGRAGKALPGVDLKGYRTFRDAKFGSSFEGITQVGLGVRARLPFRVLRLPDHLVVDVAHTW</sequence>
<organism evidence="3 4">
    <name type="scientific">Streptomyces glomeratus</name>
    <dbReference type="NCBI Taxonomy" id="284452"/>
    <lineage>
        <taxon>Bacteria</taxon>
        <taxon>Bacillati</taxon>
        <taxon>Actinomycetota</taxon>
        <taxon>Actinomycetes</taxon>
        <taxon>Kitasatosporales</taxon>
        <taxon>Streptomycetaceae</taxon>
        <taxon>Streptomyces</taxon>
    </lineage>
</organism>
<proteinExistence type="predicted"/>
<feature type="chain" id="PRO_5046925813" description="AMIN-like domain-containing protein" evidence="1">
    <location>
        <begin position="29"/>
        <end position="194"/>
    </location>
</feature>
<gene>
    <name evidence="3" type="ORF">GCM10010448_36880</name>
</gene>
<keyword evidence="4" id="KW-1185">Reference proteome</keyword>
<feature type="domain" description="AMIN-like" evidence="2">
    <location>
        <begin position="61"/>
        <end position="192"/>
    </location>
</feature>
<name>A0ABP6LM95_9ACTN</name>
<evidence type="ECO:0000313" key="3">
    <source>
        <dbReference type="EMBL" id="GAA3050467.1"/>
    </source>
</evidence>
<dbReference type="InterPro" id="IPR056303">
    <property type="entry name" value="AMIN-like"/>
</dbReference>
<dbReference type="EMBL" id="BAAAUF010000030">
    <property type="protein sequence ID" value="GAA3050467.1"/>
    <property type="molecule type" value="Genomic_DNA"/>
</dbReference>
<keyword evidence="1" id="KW-0732">Signal</keyword>
<comment type="caution">
    <text evidence="3">The sequence shown here is derived from an EMBL/GenBank/DDBJ whole genome shotgun (WGS) entry which is preliminary data.</text>
</comment>
<feature type="signal peptide" evidence="1">
    <location>
        <begin position="1"/>
        <end position="28"/>
    </location>
</feature>
<protein>
    <recommendedName>
        <fullName evidence="2">AMIN-like domain-containing protein</fullName>
    </recommendedName>
</protein>